<dbReference type="AlphaFoldDB" id="A0A150XJ63"/>
<dbReference type="PROSITE" id="PS51257">
    <property type="entry name" value="PROKAR_LIPOPROTEIN"/>
    <property type="match status" value="1"/>
</dbReference>
<dbReference type="Pfam" id="PF17170">
    <property type="entry name" value="DUF5128"/>
    <property type="match status" value="1"/>
</dbReference>
<evidence type="ECO:0000313" key="2">
    <source>
        <dbReference type="Proteomes" id="UP000075615"/>
    </source>
</evidence>
<accession>A0A150XJ63</accession>
<dbReference type="OrthoDB" id="982554at2"/>
<proteinExistence type="predicted"/>
<comment type="caution">
    <text evidence="1">The sequence shown here is derived from an EMBL/GenBank/DDBJ whole genome shotgun (WGS) entry which is preliminary data.</text>
</comment>
<organism evidence="1 2">
    <name type="scientific">Roseivirga echinicomitans</name>
    <dbReference type="NCBI Taxonomy" id="296218"/>
    <lineage>
        <taxon>Bacteria</taxon>
        <taxon>Pseudomonadati</taxon>
        <taxon>Bacteroidota</taxon>
        <taxon>Cytophagia</taxon>
        <taxon>Cytophagales</taxon>
        <taxon>Roseivirgaceae</taxon>
        <taxon>Roseivirga</taxon>
    </lineage>
</organism>
<evidence type="ECO:0000313" key="1">
    <source>
        <dbReference type="EMBL" id="KYG78779.1"/>
    </source>
</evidence>
<sequence>MKNKLFGFLMLVIVVLGCAEKGGTSDKEAVNLDEFRSYHLDINQPKERFSNLVESVEIVKLEETDNSLLSDVSNLKKTDDYLVFLSGGGANAYVFDLAGNLVNKVNRKGNGPEEYTGIDDMWLVGDTLSIYSKIDTKVNRYTIDGSFIDSKKLPYQVGHVLGHVLGYENGYAMDMNYELIDDSARFRYAFLDENLKVDATYLPYKTSPSFTIYKNFQTVSPYNNGVLFFRMLSDTIYFLKDQEFEPIAHLDFGKEWFWRGKGEVSAKYIEELQNHDGIWDAIMYMGEKYIYVMGLGSFGSTTSSPFFLINRATDETHNLDFRKQGDTKFSIKAEGWDKEKMIFSIQSTQIASFLSELEDSQIKFREGTTLEEIESSENPVLMWVKFKEGY</sequence>
<protein>
    <recommendedName>
        <fullName evidence="3">6-bladed beta-propeller</fullName>
    </recommendedName>
</protein>
<keyword evidence="2" id="KW-1185">Reference proteome</keyword>
<dbReference type="STRING" id="296218.AWN68_03890"/>
<dbReference type="RefSeq" id="WP_068414454.1">
    <property type="nucleotide sequence ID" value="NZ_LRDB01000012.1"/>
</dbReference>
<dbReference type="Proteomes" id="UP000075615">
    <property type="component" value="Unassembled WGS sequence"/>
</dbReference>
<dbReference type="EMBL" id="LRDB01000012">
    <property type="protein sequence ID" value="KYG78779.1"/>
    <property type="molecule type" value="Genomic_DNA"/>
</dbReference>
<reference evidence="1 2" key="1">
    <citation type="submission" date="2016-01" db="EMBL/GenBank/DDBJ databases">
        <title>Genome sequencing of Roseivirga echinicomitans KMM 6058.</title>
        <authorList>
            <person name="Selvaratnam C."/>
            <person name="Thevarajoo S."/>
            <person name="Goh K.M."/>
            <person name="Ee R."/>
            <person name="Chan K.-G."/>
            <person name="Chong C.S."/>
        </authorList>
    </citation>
    <scope>NUCLEOTIDE SEQUENCE [LARGE SCALE GENOMIC DNA]</scope>
    <source>
        <strain evidence="1 2">KMM 6058</strain>
    </source>
</reference>
<gene>
    <name evidence="1" type="ORF">AWN68_03890</name>
</gene>
<name>A0A150XJ63_9BACT</name>
<evidence type="ECO:0008006" key="3">
    <source>
        <dbReference type="Google" id="ProtNLM"/>
    </source>
</evidence>